<dbReference type="Pfam" id="PF13181">
    <property type="entry name" value="TPR_8"/>
    <property type="match status" value="1"/>
</dbReference>
<dbReference type="PROSITE" id="PS50005">
    <property type="entry name" value="TPR"/>
    <property type="match status" value="3"/>
</dbReference>
<feature type="repeat" description="TPR" evidence="8">
    <location>
        <begin position="127"/>
        <end position="160"/>
    </location>
</feature>
<dbReference type="SUPFAM" id="SSF53756">
    <property type="entry name" value="UDP-Glycosyltransferase/glycogen phosphorylase"/>
    <property type="match status" value="1"/>
</dbReference>
<protein>
    <recommendedName>
        <fullName evidence="3">protein O-GlcNAc transferase</fullName>
        <ecNumber evidence="3">2.4.1.255</ecNumber>
    </recommendedName>
</protein>
<feature type="repeat" description="TPR" evidence="8">
    <location>
        <begin position="93"/>
        <end position="126"/>
    </location>
</feature>
<feature type="domain" description="Methyltransferase type 11" evidence="9">
    <location>
        <begin position="700"/>
        <end position="753"/>
    </location>
</feature>
<dbReference type="GO" id="GO:0008757">
    <property type="term" value="F:S-adenosylmethionine-dependent methyltransferase activity"/>
    <property type="evidence" value="ECO:0007669"/>
    <property type="project" value="InterPro"/>
</dbReference>
<keyword evidence="12" id="KW-1185">Reference proteome</keyword>
<proteinExistence type="inferred from homology"/>
<accession>A0A839H9U5</accession>
<dbReference type="Pfam" id="PF08241">
    <property type="entry name" value="Methyltransf_11"/>
    <property type="match status" value="1"/>
</dbReference>
<evidence type="ECO:0000256" key="4">
    <source>
        <dbReference type="ARBA" id="ARBA00022676"/>
    </source>
</evidence>
<evidence type="ECO:0000256" key="2">
    <source>
        <dbReference type="ARBA" id="ARBA00005386"/>
    </source>
</evidence>
<dbReference type="GO" id="GO:0097363">
    <property type="term" value="F:protein O-acetylglucosaminyltransferase activity"/>
    <property type="evidence" value="ECO:0007669"/>
    <property type="project" value="UniProtKB-EC"/>
</dbReference>
<dbReference type="InterPro" id="IPR019734">
    <property type="entry name" value="TPR_rpt"/>
</dbReference>
<evidence type="ECO:0000256" key="7">
    <source>
        <dbReference type="ARBA" id="ARBA00022803"/>
    </source>
</evidence>
<dbReference type="Gene3D" id="1.25.40.10">
    <property type="entry name" value="Tetratricopeptide repeat domain"/>
    <property type="match status" value="2"/>
</dbReference>
<evidence type="ECO:0000256" key="3">
    <source>
        <dbReference type="ARBA" id="ARBA00011970"/>
    </source>
</evidence>
<dbReference type="InterPro" id="IPR011990">
    <property type="entry name" value="TPR-like_helical_dom_sf"/>
</dbReference>
<dbReference type="Pfam" id="PF13844">
    <property type="entry name" value="Glyco_transf_41"/>
    <property type="match status" value="2"/>
</dbReference>
<dbReference type="Pfam" id="PF13176">
    <property type="entry name" value="TPR_7"/>
    <property type="match status" value="1"/>
</dbReference>
<dbReference type="AlphaFoldDB" id="A0A839H9U5"/>
<dbReference type="SMART" id="SM00028">
    <property type="entry name" value="TPR"/>
    <property type="match status" value="4"/>
</dbReference>
<dbReference type="SUPFAM" id="SSF48452">
    <property type="entry name" value="TPR-like"/>
    <property type="match status" value="1"/>
</dbReference>
<keyword evidence="6" id="KW-0677">Repeat</keyword>
<comment type="pathway">
    <text evidence="1">Protein modification; protein glycosylation.</text>
</comment>
<evidence type="ECO:0000313" key="12">
    <source>
        <dbReference type="Proteomes" id="UP000548632"/>
    </source>
</evidence>
<dbReference type="InterPro" id="IPR013216">
    <property type="entry name" value="Methyltransf_11"/>
</dbReference>
<evidence type="ECO:0000313" key="11">
    <source>
        <dbReference type="EMBL" id="MBB1125721.1"/>
    </source>
</evidence>
<dbReference type="RefSeq" id="WP_182583338.1">
    <property type="nucleotide sequence ID" value="NZ_JABVCQ010000009.1"/>
</dbReference>
<organism evidence="11 12">
    <name type="scientific">Thiospirillum jenense</name>
    <dbReference type="NCBI Taxonomy" id="1653858"/>
    <lineage>
        <taxon>Bacteria</taxon>
        <taxon>Pseudomonadati</taxon>
        <taxon>Pseudomonadota</taxon>
        <taxon>Gammaproteobacteria</taxon>
        <taxon>Chromatiales</taxon>
        <taxon>Chromatiaceae</taxon>
        <taxon>Thiospirillum</taxon>
    </lineage>
</organism>
<dbReference type="InterPro" id="IPR029063">
    <property type="entry name" value="SAM-dependent_MTases_sf"/>
</dbReference>
<evidence type="ECO:0000256" key="6">
    <source>
        <dbReference type="ARBA" id="ARBA00022737"/>
    </source>
</evidence>
<dbReference type="PANTHER" id="PTHR44998:SF1">
    <property type="entry name" value="UDP-N-ACETYLGLUCOSAMINE--PEPTIDE N-ACETYLGLUCOSAMINYLTRANSFERASE 110 KDA SUBUNIT"/>
    <property type="match status" value="1"/>
</dbReference>
<dbReference type="EC" id="2.4.1.255" evidence="3"/>
<feature type="domain" description="O-GlcNAc transferase C-terminal" evidence="10">
    <location>
        <begin position="263"/>
        <end position="424"/>
    </location>
</feature>
<dbReference type="Gene3D" id="3.40.50.150">
    <property type="entry name" value="Vaccinia Virus protein VP39"/>
    <property type="match status" value="1"/>
</dbReference>
<name>A0A839H9U5_9GAMM</name>
<evidence type="ECO:0000256" key="5">
    <source>
        <dbReference type="ARBA" id="ARBA00022679"/>
    </source>
</evidence>
<feature type="repeat" description="TPR" evidence="8">
    <location>
        <begin position="161"/>
        <end position="194"/>
    </location>
</feature>
<keyword evidence="5" id="KW-0808">Transferase</keyword>
<dbReference type="Proteomes" id="UP000548632">
    <property type="component" value="Unassembled WGS sequence"/>
</dbReference>
<evidence type="ECO:0000259" key="10">
    <source>
        <dbReference type="Pfam" id="PF13844"/>
    </source>
</evidence>
<feature type="domain" description="O-GlcNAc transferase C-terminal" evidence="10">
    <location>
        <begin position="438"/>
        <end position="625"/>
    </location>
</feature>
<comment type="similarity">
    <text evidence="2">Belongs to the glycosyltransferase 41 family. O-GlcNAc transferase subfamily.</text>
</comment>
<dbReference type="Gene3D" id="3.40.50.11380">
    <property type="match status" value="1"/>
</dbReference>
<evidence type="ECO:0000259" key="9">
    <source>
        <dbReference type="Pfam" id="PF08241"/>
    </source>
</evidence>
<gene>
    <name evidence="11" type="ORF">HUK38_05665</name>
</gene>
<dbReference type="Gene3D" id="3.40.50.2000">
    <property type="entry name" value="Glycogen Phosphorylase B"/>
    <property type="match status" value="1"/>
</dbReference>
<dbReference type="EMBL" id="JABVCQ010000009">
    <property type="protein sequence ID" value="MBB1125721.1"/>
    <property type="molecule type" value="Genomic_DNA"/>
</dbReference>
<evidence type="ECO:0000256" key="1">
    <source>
        <dbReference type="ARBA" id="ARBA00004922"/>
    </source>
</evidence>
<evidence type="ECO:0000256" key="8">
    <source>
        <dbReference type="PROSITE-ProRule" id="PRU00339"/>
    </source>
</evidence>
<keyword evidence="7 8" id="KW-0802">TPR repeat</keyword>
<sequence length="824" mass="92714">MAAKQRIKKSPKTTAKSNKTVGSVSYELLTKGLELQQQGRNDEAAQLFNDILQQAPTNPVALYSLSVIAIQRDDVETAFKYTTLGTQTTPSFAPLWFAHGEILQRLEQREEALVCYDKALKLQPDYPEVLINSGVLLRNFHRHHAALERFNQVLQFDPNCTNALSNCAIILSEMREHEQAIKLFERLYQVDPNYHYALGLLNYERLRLCDWSDFENAVATIEQGIRAGQRVCKTLALMAFNDNAEIHFQAARTFAQYHAPRQAISYWNGEQYQHARIRIAYISPDLREHPVGHLTVGLFEQHDKTRFETIAISIGIDDNSRIRARMMAAFERFIDARTMTAKQIAQLVRELEVDIVIDLAGYTSDARVEIFGYRPAPVLVTYLGYPGTLATDYFDYLIADPWGIPPEHQQFYSEKIAYLPHCYVPFDTTITLSNPGLTRAECGLPETAFVFCVFSQNYKMNPLAFAIWMRLLKQIPDSVLWLTSNNSTAQHHLRLNAVQYGIDPARIIFAGRIPRIEDHLSRYRCADLFLDTHPCNAHTTAADALFAGLPVVTWMGGAFPSRVAGSLLHSLGLSELVAANPIEYEALALALARDPVRLAALRQRVIQARQTGQALFNTEAFCRNLETLYEQMWQRVNGADVSVGFAAIEPANTPPPTAPVQLQSRTRCLALSAASSPADLFNPFAADEVVTIPASCDLIIEPLPFPAQSFEYVVAKDVLQFIPRLLDTPARRYPFIALMNEIARVLKPGGQFLSITPAYPHPEVFSDPRAVNIISEHTFSNYFSLDHPDQAKSIGFNGDFVIENQHWQDAHLITTLRKVATDSN</sequence>
<comment type="caution">
    <text evidence="11">The sequence shown here is derived from an EMBL/GenBank/DDBJ whole genome shotgun (WGS) entry which is preliminary data.</text>
</comment>
<dbReference type="SUPFAM" id="SSF53335">
    <property type="entry name" value="S-adenosyl-L-methionine-dependent methyltransferases"/>
    <property type="match status" value="1"/>
</dbReference>
<reference evidence="11 12" key="1">
    <citation type="journal article" date="2020" name="Arch. Microbiol.">
        <title>The genome sequence of the giant phototrophic gammaproteobacterium Thiospirillum jenense gives insight into its physiological properties and phylogenetic relationships.</title>
        <authorList>
            <person name="Imhoff J.F."/>
            <person name="Meyer T.E."/>
            <person name="Kyndt J.A."/>
        </authorList>
    </citation>
    <scope>NUCLEOTIDE SEQUENCE [LARGE SCALE GENOMIC DNA]</scope>
    <source>
        <strain evidence="11 12">DSM 216</strain>
    </source>
</reference>
<dbReference type="PANTHER" id="PTHR44998">
    <property type="match status" value="1"/>
</dbReference>
<dbReference type="Pfam" id="PF13432">
    <property type="entry name" value="TPR_16"/>
    <property type="match status" value="1"/>
</dbReference>
<keyword evidence="4" id="KW-0328">Glycosyltransferase</keyword>
<dbReference type="InterPro" id="IPR029489">
    <property type="entry name" value="OGT/SEC/SPY_C"/>
</dbReference>